<feature type="compositionally biased region" description="Basic and acidic residues" evidence="12">
    <location>
        <begin position="719"/>
        <end position="752"/>
    </location>
</feature>
<evidence type="ECO:0000259" key="15">
    <source>
        <dbReference type="PROSITE" id="PS51195"/>
    </source>
</evidence>
<feature type="domain" description="DEAD-box RNA helicase Q" evidence="15">
    <location>
        <begin position="286"/>
        <end position="315"/>
    </location>
</feature>
<evidence type="ECO:0000256" key="6">
    <source>
        <dbReference type="ARBA" id="ARBA00022840"/>
    </source>
</evidence>
<comment type="catalytic activity">
    <reaction evidence="10">
        <text>ATP + H2O = ADP + phosphate + H(+)</text>
        <dbReference type="Rhea" id="RHEA:13065"/>
        <dbReference type="ChEBI" id="CHEBI:15377"/>
        <dbReference type="ChEBI" id="CHEBI:15378"/>
        <dbReference type="ChEBI" id="CHEBI:30616"/>
        <dbReference type="ChEBI" id="CHEBI:43474"/>
        <dbReference type="ChEBI" id="CHEBI:456216"/>
        <dbReference type="EC" id="3.6.4.13"/>
    </reaction>
</comment>
<dbReference type="PROSITE" id="PS51195">
    <property type="entry name" value="Q_MOTIF"/>
    <property type="match status" value="1"/>
</dbReference>
<dbReference type="Pfam" id="PF00270">
    <property type="entry name" value="DEAD"/>
    <property type="match status" value="1"/>
</dbReference>
<feature type="region of interest" description="Disordered" evidence="12">
    <location>
        <begin position="1"/>
        <end position="23"/>
    </location>
</feature>
<dbReference type="OrthoDB" id="196131at2759"/>
<evidence type="ECO:0000259" key="14">
    <source>
        <dbReference type="PROSITE" id="PS51194"/>
    </source>
</evidence>
<keyword evidence="8" id="KW-0539">Nucleus</keyword>
<sequence length="888" mass="100488">MDSVSLKDSTSTPSNTKDAVDKQRLLQERRAKLAKWKQKKIEQDLQKKSNNVTNNDANIRIRSEPVNVRDKNDEALPITAAKRIIEDVDTIPPKKESKKQKQVERKRKKKKQGQIPFTFFGDPVVYNLTGTKVDEQITTPPQIFRPGTKEIPSIETRKNEDVAIDPLEQFMDSLNANVEPRVIMNNNAGDVMDEDDDQTKLSDEQATLADDKNLEENARYAKITKRKTKKFVSEIQYNAAELEPFQKQFYVEPEEIKQMSSAEVEELRLNLDNIKVKGHDCPKPITKWSQLGLNTDVMDLITKDFGFRSLTPIQSQAIPAIMDGHDVIGISKTGSGKTISYLLPLIRHIKAQNPLMKNETGPLGLILAPTRELALQIHQEIIKFISTDTAITSICCTGGSELKQQINSLKKGVHIVVATPGRLIDLLTLNNGRLMSIKRVTFVIMDEADRLFDLGFEPQITQIMKTIRPDKQCVLFSATFPNKLRNFAMRILRDPLSITINSQSLVNERVQQRFHICANDEEKFDELLAMIEENSSEPIETTDLGKEEEEEHTPQDRKTIIFVASQQICDFIGTKLENEGYQPFSIHAGKSYQERVQNLENFKSTKNSILVATEVLSRGLNITEVSLVIIFNAVKTFAQYVHTTGRTARGNHSGVAISLILPNELNAAYIIRKAIRDNELNSHASDQITKLNEMAKDFEKGMNSGKFRLSKGFGGKGLDNLDSKREEQHIEEKRKYDTTPDLGTKGDKRNNVDKNSTTSVFVDKSTALDLTQVPKLDYKFLQDKTLDGSLTVSAKVNVNDLPQLVRWEVTKNTTLLKVKNETGCSITNKGRYYPPGQDPQNENEEPKLYLLIEGRNEKDVRLGIELLEEKVKDGVKKVEYQAIKSNKY</sequence>
<keyword evidence="3" id="KW-0547">Nucleotide-binding</keyword>
<dbReference type="Pfam" id="PF00271">
    <property type="entry name" value="Helicase_C"/>
    <property type="match status" value="1"/>
</dbReference>
<evidence type="ECO:0000259" key="13">
    <source>
        <dbReference type="PROSITE" id="PS51192"/>
    </source>
</evidence>
<evidence type="ECO:0000313" key="16">
    <source>
        <dbReference type="EMBL" id="CCD25519.1"/>
    </source>
</evidence>
<dbReference type="EC" id="3.6.4.13" evidence="2"/>
<feature type="region of interest" description="Disordered" evidence="12">
    <location>
        <begin position="36"/>
        <end position="56"/>
    </location>
</feature>
<feature type="domain" description="Helicase ATP-binding" evidence="13">
    <location>
        <begin position="318"/>
        <end position="498"/>
    </location>
</feature>
<dbReference type="GO" id="GO:0003724">
    <property type="term" value="F:RNA helicase activity"/>
    <property type="evidence" value="ECO:0007669"/>
    <property type="project" value="UniProtKB-EC"/>
</dbReference>
<dbReference type="InterPro" id="IPR027417">
    <property type="entry name" value="P-loop_NTPase"/>
</dbReference>
<comment type="similarity">
    <text evidence="9">Belongs to the DEAD box helicase family. DDX46/PRP5 subfamily.</text>
</comment>
<dbReference type="InterPro" id="IPR014014">
    <property type="entry name" value="RNA_helicase_DEAD_Q_motif"/>
</dbReference>
<reference evidence="16 17" key="1">
    <citation type="journal article" date="2011" name="Proc. Natl. Acad. Sci. U.S.A.">
        <title>Evolutionary erosion of yeast sex chromosomes by mating-type switching accidents.</title>
        <authorList>
            <person name="Gordon J.L."/>
            <person name="Armisen D."/>
            <person name="Proux-Wera E."/>
            <person name="Oheigeartaigh S.S."/>
            <person name="Byrne K.P."/>
            <person name="Wolfe K.H."/>
        </authorList>
    </citation>
    <scope>NUCLEOTIDE SEQUENCE [LARGE SCALE GENOMIC DNA]</scope>
    <source>
        <strain evidence="17">ATCC 10597 / BCRC 20456 / CBS 421 / NBRC 0211 / NRRL Y-12639</strain>
    </source>
</reference>
<dbReference type="SUPFAM" id="SSF52540">
    <property type="entry name" value="P-loop containing nucleoside triphosphate hydrolases"/>
    <property type="match status" value="2"/>
</dbReference>
<dbReference type="RefSeq" id="XP_003670762.1">
    <property type="nucleotide sequence ID" value="XM_003670714.1"/>
</dbReference>
<gene>
    <name evidence="16" type="primary">NDAI0F02010</name>
    <name evidence="16" type="ordered locus">NDAI_0F02010</name>
</gene>
<evidence type="ECO:0000256" key="12">
    <source>
        <dbReference type="SAM" id="MobiDB-lite"/>
    </source>
</evidence>
<dbReference type="InterPro" id="IPR000629">
    <property type="entry name" value="RNA-helicase_DEAD-box_CS"/>
</dbReference>
<evidence type="ECO:0000256" key="10">
    <source>
        <dbReference type="ARBA" id="ARBA00047984"/>
    </source>
</evidence>
<dbReference type="CDD" id="cd18787">
    <property type="entry name" value="SF2_C_DEAD"/>
    <property type="match status" value="1"/>
</dbReference>
<feature type="compositionally biased region" description="Basic and acidic residues" evidence="12">
    <location>
        <begin position="92"/>
        <end position="103"/>
    </location>
</feature>
<dbReference type="eggNOG" id="KOG0334">
    <property type="taxonomic scope" value="Eukaryota"/>
</dbReference>
<dbReference type="GO" id="GO:0000348">
    <property type="term" value="P:mRNA branch site recognition"/>
    <property type="evidence" value="ECO:0007669"/>
    <property type="project" value="EnsemblFungi"/>
</dbReference>
<dbReference type="OMA" id="FAQYVHT"/>
<dbReference type="InterPro" id="IPR011545">
    <property type="entry name" value="DEAD/DEAH_box_helicase_dom"/>
</dbReference>
<dbReference type="Proteomes" id="UP000000689">
    <property type="component" value="Chromosome 6"/>
</dbReference>
<dbReference type="GO" id="GO:0005524">
    <property type="term" value="F:ATP binding"/>
    <property type="evidence" value="ECO:0007669"/>
    <property type="project" value="UniProtKB-KW"/>
</dbReference>
<organism evidence="16 17">
    <name type="scientific">Naumovozyma dairenensis (strain ATCC 10597 / BCRC 20456 / CBS 421 / NBRC 0211 / NRRL Y-12639)</name>
    <name type="common">Saccharomyces dairenensis</name>
    <dbReference type="NCBI Taxonomy" id="1071378"/>
    <lineage>
        <taxon>Eukaryota</taxon>
        <taxon>Fungi</taxon>
        <taxon>Dikarya</taxon>
        <taxon>Ascomycota</taxon>
        <taxon>Saccharomycotina</taxon>
        <taxon>Saccharomycetes</taxon>
        <taxon>Saccharomycetales</taxon>
        <taxon>Saccharomycetaceae</taxon>
        <taxon>Naumovozyma</taxon>
    </lineage>
</organism>
<dbReference type="PANTHER" id="PTHR47958">
    <property type="entry name" value="ATP-DEPENDENT RNA HELICASE DBP3"/>
    <property type="match status" value="1"/>
</dbReference>
<dbReference type="PROSITE" id="PS00039">
    <property type="entry name" value="DEAD_ATP_HELICASE"/>
    <property type="match status" value="1"/>
</dbReference>
<feature type="compositionally biased region" description="Polar residues" evidence="12">
    <location>
        <begin position="1"/>
        <end position="17"/>
    </location>
</feature>
<feature type="region of interest" description="Disordered" evidence="12">
    <location>
        <begin position="89"/>
        <end position="112"/>
    </location>
</feature>
<evidence type="ECO:0000256" key="7">
    <source>
        <dbReference type="ARBA" id="ARBA00023187"/>
    </source>
</evidence>
<evidence type="ECO:0000256" key="4">
    <source>
        <dbReference type="ARBA" id="ARBA00022801"/>
    </source>
</evidence>
<evidence type="ECO:0000313" key="17">
    <source>
        <dbReference type="Proteomes" id="UP000000689"/>
    </source>
</evidence>
<evidence type="ECO:0000256" key="1">
    <source>
        <dbReference type="ARBA" id="ARBA00004123"/>
    </source>
</evidence>
<feature type="short sequence motif" description="Q motif" evidence="11">
    <location>
        <begin position="286"/>
        <end position="315"/>
    </location>
</feature>
<dbReference type="PROSITE" id="PS51194">
    <property type="entry name" value="HELICASE_CTER"/>
    <property type="match status" value="1"/>
</dbReference>
<evidence type="ECO:0000256" key="2">
    <source>
        <dbReference type="ARBA" id="ARBA00012552"/>
    </source>
</evidence>
<dbReference type="GO" id="GO:0016787">
    <property type="term" value="F:hydrolase activity"/>
    <property type="evidence" value="ECO:0007669"/>
    <property type="project" value="UniProtKB-KW"/>
</dbReference>
<keyword evidence="5" id="KW-0347">Helicase</keyword>
<feature type="region of interest" description="Disordered" evidence="12">
    <location>
        <begin position="718"/>
        <end position="755"/>
    </location>
</feature>
<evidence type="ECO:0000256" key="5">
    <source>
        <dbReference type="ARBA" id="ARBA00022806"/>
    </source>
</evidence>
<dbReference type="KEGG" id="ndi:NDAI_0F02010"/>
<evidence type="ECO:0000256" key="8">
    <source>
        <dbReference type="ARBA" id="ARBA00023242"/>
    </source>
</evidence>
<dbReference type="PROSITE" id="PS51192">
    <property type="entry name" value="HELICASE_ATP_BIND_1"/>
    <property type="match status" value="1"/>
</dbReference>
<dbReference type="InterPro" id="IPR014001">
    <property type="entry name" value="Helicase_ATP-bd"/>
</dbReference>
<protein>
    <recommendedName>
        <fullName evidence="2">RNA helicase</fullName>
        <ecNumber evidence="2">3.6.4.13</ecNumber>
    </recommendedName>
</protein>
<dbReference type="HOGENOM" id="CLU_003041_0_2_1"/>
<dbReference type="AlphaFoldDB" id="G0WCK8"/>
<accession>G0WCK8</accession>
<keyword evidence="7" id="KW-0508">mRNA splicing</keyword>
<dbReference type="GeneID" id="11496857"/>
<keyword evidence="7" id="KW-0507">mRNA processing</keyword>
<dbReference type="Pfam" id="PF23469">
    <property type="entry name" value="KH_12"/>
    <property type="match status" value="1"/>
</dbReference>
<name>G0WCK8_NAUDC</name>
<dbReference type="SMART" id="SM00490">
    <property type="entry name" value="HELICc"/>
    <property type="match status" value="1"/>
</dbReference>
<dbReference type="EMBL" id="HE580272">
    <property type="protein sequence ID" value="CCD25519.1"/>
    <property type="molecule type" value="Genomic_DNA"/>
</dbReference>
<evidence type="ECO:0000256" key="9">
    <source>
        <dbReference type="ARBA" id="ARBA00038511"/>
    </source>
</evidence>
<keyword evidence="4" id="KW-0378">Hydrolase</keyword>
<dbReference type="GO" id="GO:0005634">
    <property type="term" value="C:nucleus"/>
    <property type="evidence" value="ECO:0007669"/>
    <property type="project" value="UniProtKB-SubCell"/>
</dbReference>
<dbReference type="InterPro" id="IPR056149">
    <property type="entry name" value="PRP5/DDX46/KHDC4_KH"/>
</dbReference>
<dbReference type="Gene3D" id="3.40.50.300">
    <property type="entry name" value="P-loop containing nucleotide triphosphate hydrolases"/>
    <property type="match status" value="2"/>
</dbReference>
<dbReference type="InterPro" id="IPR001650">
    <property type="entry name" value="Helicase_C-like"/>
</dbReference>
<proteinExistence type="inferred from homology"/>
<dbReference type="FunFam" id="3.40.50.300:FF:000079">
    <property type="entry name" value="probable ATP-dependent RNA helicase DDX17"/>
    <property type="match status" value="1"/>
</dbReference>
<comment type="subcellular location">
    <subcellularLocation>
        <location evidence="1">Nucleus</location>
    </subcellularLocation>
</comment>
<evidence type="ECO:0000256" key="11">
    <source>
        <dbReference type="PROSITE-ProRule" id="PRU00552"/>
    </source>
</evidence>
<evidence type="ECO:0000256" key="3">
    <source>
        <dbReference type="ARBA" id="ARBA00022741"/>
    </source>
</evidence>
<dbReference type="SMART" id="SM00487">
    <property type="entry name" value="DEXDc"/>
    <property type="match status" value="1"/>
</dbReference>
<dbReference type="GO" id="GO:0003676">
    <property type="term" value="F:nucleic acid binding"/>
    <property type="evidence" value="ECO:0007669"/>
    <property type="project" value="InterPro"/>
</dbReference>
<feature type="domain" description="Helicase C-terminal" evidence="14">
    <location>
        <begin position="540"/>
        <end position="695"/>
    </location>
</feature>
<dbReference type="STRING" id="1071378.G0WCK8"/>
<keyword evidence="6" id="KW-0067">ATP-binding</keyword>
<keyword evidence="17" id="KW-1185">Reference proteome</keyword>